<dbReference type="PANTHER" id="PTHR11557">
    <property type="entry name" value="PORPHOBILINOGEN DEAMINASE"/>
    <property type="match status" value="1"/>
</dbReference>
<dbReference type="KEGG" id="hhy:Halhy_4711"/>
<evidence type="ECO:0000259" key="11">
    <source>
        <dbReference type="Pfam" id="PF01379"/>
    </source>
</evidence>
<comment type="pathway">
    <text evidence="3">Porphyrin-containing compound metabolism; protoporphyrin-IX biosynthesis; coproporphyrinogen-III from 5-aminolevulinate: step 2/4.</text>
</comment>
<dbReference type="PANTHER" id="PTHR11557:SF0">
    <property type="entry name" value="PORPHOBILINOGEN DEAMINASE"/>
    <property type="match status" value="1"/>
</dbReference>
<evidence type="ECO:0000313" key="12">
    <source>
        <dbReference type="EMBL" id="AEE52545.1"/>
    </source>
</evidence>
<dbReference type="InterPro" id="IPR000860">
    <property type="entry name" value="HemC"/>
</dbReference>
<dbReference type="STRING" id="760192.Halhy_4711"/>
<dbReference type="GO" id="GO:0004418">
    <property type="term" value="F:hydroxymethylbilane synthase activity"/>
    <property type="evidence" value="ECO:0007669"/>
    <property type="project" value="UniProtKB-UniRule"/>
</dbReference>
<sequence>MDQTIRIGTRGSKLALWQAEFTREKLREAGYASELVIIKTTGDNTQHLNLSFDKIEGKGFFTKEIEDALLRGDVDMAVHSMKDMPTSSPDGLVLTAVSYREDPADWLLVRKESLEEGQRFQLKQNPIVGTSSARRKAQILDLRPDATLKDIRGNVPTRVDKLLQGEFDAIMLAAAGLSRLELDLSAVHVVKFDPREFIPAPAQGVLAYQACTEDKVIRKALQHLHHSDVSLVTNIERRILQLMEGGCQMPLGVYCEHDAAGNYHVWAAKADAWNAPVKKVRQSSSTSYLLAEKVAEELKK</sequence>
<accession>F4KWR2</accession>
<evidence type="ECO:0000256" key="3">
    <source>
        <dbReference type="ARBA" id="ARBA00004735"/>
    </source>
</evidence>
<evidence type="ECO:0000256" key="2">
    <source>
        <dbReference type="ARBA" id="ARBA00002869"/>
    </source>
</evidence>
<comment type="cofactor">
    <cofactor evidence="1">
        <name>dipyrromethane</name>
        <dbReference type="ChEBI" id="CHEBI:60342"/>
    </cofactor>
</comment>
<evidence type="ECO:0000313" key="13">
    <source>
        <dbReference type="Proteomes" id="UP000008461"/>
    </source>
</evidence>
<evidence type="ECO:0000256" key="7">
    <source>
        <dbReference type="ARBA" id="ARBA00022679"/>
    </source>
</evidence>
<evidence type="ECO:0000256" key="4">
    <source>
        <dbReference type="ARBA" id="ARBA00005638"/>
    </source>
</evidence>
<dbReference type="RefSeq" id="WP_013767083.1">
    <property type="nucleotide sequence ID" value="NC_015510.1"/>
</dbReference>
<dbReference type="InterPro" id="IPR036803">
    <property type="entry name" value="Porphobilinogen_deaminase_C_sf"/>
</dbReference>
<dbReference type="Proteomes" id="UP000008461">
    <property type="component" value="Chromosome"/>
</dbReference>
<keyword evidence="7" id="KW-0808">Transferase</keyword>
<dbReference type="FunFam" id="3.40.190.10:FF:000005">
    <property type="entry name" value="Porphobilinogen deaminase"/>
    <property type="match status" value="1"/>
</dbReference>
<dbReference type="PRINTS" id="PR00151">
    <property type="entry name" value="PORPHBDMNASE"/>
</dbReference>
<feature type="domain" description="Porphobilinogen deaminase N-terminal" evidence="11">
    <location>
        <begin position="5"/>
        <end position="218"/>
    </location>
</feature>
<dbReference type="EC" id="2.5.1.61" evidence="6 10"/>
<evidence type="ECO:0000256" key="10">
    <source>
        <dbReference type="NCBIfam" id="TIGR00212"/>
    </source>
</evidence>
<evidence type="ECO:0000256" key="1">
    <source>
        <dbReference type="ARBA" id="ARBA00001916"/>
    </source>
</evidence>
<dbReference type="GO" id="GO:0005737">
    <property type="term" value="C:cytoplasm"/>
    <property type="evidence" value="ECO:0007669"/>
    <property type="project" value="UniProtKB-UniRule"/>
</dbReference>
<proteinExistence type="inferred from homology"/>
<dbReference type="AlphaFoldDB" id="F4KWR2"/>
<dbReference type="eggNOG" id="COG0181">
    <property type="taxonomic scope" value="Bacteria"/>
</dbReference>
<dbReference type="Pfam" id="PF01379">
    <property type="entry name" value="Porphobil_deam"/>
    <property type="match status" value="1"/>
</dbReference>
<name>F4KWR2_HALH1</name>
<organism evidence="12 13">
    <name type="scientific">Haliscomenobacter hydrossis (strain ATCC 27775 / DSM 1100 / LMG 10767 / O)</name>
    <dbReference type="NCBI Taxonomy" id="760192"/>
    <lineage>
        <taxon>Bacteria</taxon>
        <taxon>Pseudomonadati</taxon>
        <taxon>Bacteroidota</taxon>
        <taxon>Saprospiria</taxon>
        <taxon>Saprospirales</taxon>
        <taxon>Haliscomenobacteraceae</taxon>
        <taxon>Haliscomenobacter</taxon>
    </lineage>
</organism>
<reference evidence="12 13" key="1">
    <citation type="journal article" date="2011" name="Stand. Genomic Sci.">
        <title>Complete genome sequence of Haliscomenobacter hydrossis type strain (O).</title>
        <authorList>
            <consortium name="US DOE Joint Genome Institute (JGI-PGF)"/>
            <person name="Daligault H."/>
            <person name="Lapidus A."/>
            <person name="Zeytun A."/>
            <person name="Nolan M."/>
            <person name="Lucas S."/>
            <person name="Del Rio T.G."/>
            <person name="Tice H."/>
            <person name="Cheng J.F."/>
            <person name="Tapia R."/>
            <person name="Han C."/>
            <person name="Goodwin L."/>
            <person name="Pitluck S."/>
            <person name="Liolios K."/>
            <person name="Pagani I."/>
            <person name="Ivanova N."/>
            <person name="Huntemann M."/>
            <person name="Mavromatis K."/>
            <person name="Mikhailova N."/>
            <person name="Pati A."/>
            <person name="Chen A."/>
            <person name="Palaniappan K."/>
            <person name="Land M."/>
            <person name="Hauser L."/>
            <person name="Brambilla E.M."/>
            <person name="Rohde M."/>
            <person name="Verbarg S."/>
            <person name="Goker M."/>
            <person name="Bristow J."/>
            <person name="Eisen J.A."/>
            <person name="Markowitz V."/>
            <person name="Hugenholtz P."/>
            <person name="Kyrpides N.C."/>
            <person name="Klenk H.P."/>
            <person name="Woyke T."/>
        </authorList>
    </citation>
    <scope>NUCLEOTIDE SEQUENCE [LARGE SCALE GENOMIC DNA]</scope>
    <source>
        <strain evidence="13">ATCC 27775 / DSM 1100 / LMG 10767 / O</strain>
    </source>
</reference>
<comment type="catalytic activity">
    <reaction evidence="9">
        <text>4 porphobilinogen + H2O = hydroxymethylbilane + 4 NH4(+)</text>
        <dbReference type="Rhea" id="RHEA:13185"/>
        <dbReference type="ChEBI" id="CHEBI:15377"/>
        <dbReference type="ChEBI" id="CHEBI:28938"/>
        <dbReference type="ChEBI" id="CHEBI:57845"/>
        <dbReference type="ChEBI" id="CHEBI:58126"/>
        <dbReference type="EC" id="2.5.1.61"/>
    </reaction>
</comment>
<protein>
    <recommendedName>
        <fullName evidence="6 10">Hydroxymethylbilane synthase</fullName>
        <ecNumber evidence="6 10">2.5.1.61</ecNumber>
    </recommendedName>
</protein>
<keyword evidence="13" id="KW-1185">Reference proteome</keyword>
<dbReference type="SUPFAM" id="SSF53850">
    <property type="entry name" value="Periplasmic binding protein-like II"/>
    <property type="match status" value="1"/>
</dbReference>
<comment type="function">
    <text evidence="2">Tetrapolymerization of the monopyrrole PBG into the hydroxymethylbilane pre-uroporphyrinogen in several discrete steps.</text>
</comment>
<dbReference type="GO" id="GO:0006783">
    <property type="term" value="P:heme biosynthetic process"/>
    <property type="evidence" value="ECO:0007669"/>
    <property type="project" value="TreeGrafter"/>
</dbReference>
<gene>
    <name evidence="12" type="ordered locus">Halhy_4711</name>
</gene>
<dbReference type="NCBIfam" id="TIGR00212">
    <property type="entry name" value="hemC"/>
    <property type="match status" value="1"/>
</dbReference>
<evidence type="ECO:0000256" key="5">
    <source>
        <dbReference type="ARBA" id="ARBA00011245"/>
    </source>
</evidence>
<reference key="2">
    <citation type="submission" date="2011-04" db="EMBL/GenBank/DDBJ databases">
        <title>Complete sequence of chromosome of Haliscomenobacter hydrossis DSM 1100.</title>
        <authorList>
            <consortium name="US DOE Joint Genome Institute (JGI-PGF)"/>
            <person name="Lucas S."/>
            <person name="Han J."/>
            <person name="Lapidus A."/>
            <person name="Bruce D."/>
            <person name="Goodwin L."/>
            <person name="Pitluck S."/>
            <person name="Peters L."/>
            <person name="Kyrpides N."/>
            <person name="Mavromatis K."/>
            <person name="Ivanova N."/>
            <person name="Ovchinnikova G."/>
            <person name="Pagani I."/>
            <person name="Daligault H."/>
            <person name="Detter J.C."/>
            <person name="Han C."/>
            <person name="Land M."/>
            <person name="Hauser L."/>
            <person name="Markowitz V."/>
            <person name="Cheng J.-F."/>
            <person name="Hugenholtz P."/>
            <person name="Woyke T."/>
            <person name="Wu D."/>
            <person name="Verbarg S."/>
            <person name="Frueling A."/>
            <person name="Brambilla E."/>
            <person name="Klenk H.-P."/>
            <person name="Eisen J.A."/>
        </authorList>
    </citation>
    <scope>NUCLEOTIDE SEQUENCE</scope>
    <source>
        <strain>DSM 1100</strain>
    </source>
</reference>
<dbReference type="HOGENOM" id="CLU_019704_1_0_10"/>
<comment type="subunit">
    <text evidence="5">Monomer.</text>
</comment>
<dbReference type="SUPFAM" id="SSF54782">
    <property type="entry name" value="Porphobilinogen deaminase (hydroxymethylbilane synthase), C-terminal domain"/>
    <property type="match status" value="1"/>
</dbReference>
<dbReference type="Gene3D" id="3.40.190.10">
    <property type="entry name" value="Periplasmic binding protein-like II"/>
    <property type="match status" value="2"/>
</dbReference>
<evidence type="ECO:0000256" key="6">
    <source>
        <dbReference type="ARBA" id="ARBA00012655"/>
    </source>
</evidence>
<evidence type="ECO:0000256" key="8">
    <source>
        <dbReference type="ARBA" id="ARBA00023244"/>
    </source>
</evidence>
<comment type="similarity">
    <text evidence="4">Belongs to the HMBS family.</text>
</comment>
<dbReference type="EMBL" id="CP002691">
    <property type="protein sequence ID" value="AEE52545.1"/>
    <property type="molecule type" value="Genomic_DNA"/>
</dbReference>
<evidence type="ECO:0000256" key="9">
    <source>
        <dbReference type="ARBA" id="ARBA00048169"/>
    </source>
</evidence>
<dbReference type="PIRSF" id="PIRSF001438">
    <property type="entry name" value="4pyrrol_synth_OHMeBilane_synth"/>
    <property type="match status" value="1"/>
</dbReference>
<dbReference type="Gene3D" id="3.30.160.40">
    <property type="entry name" value="Porphobilinogen deaminase, C-terminal domain"/>
    <property type="match status" value="1"/>
</dbReference>
<keyword evidence="8" id="KW-0627">Porphyrin biosynthesis</keyword>
<dbReference type="InterPro" id="IPR022417">
    <property type="entry name" value="Porphobilin_deaminase_N"/>
</dbReference>